<name>A0A0D0C8M5_9AGAR</name>
<accession>A0A0D0C8M5</accession>
<dbReference type="AlphaFoldDB" id="A0A0D0C8M5"/>
<proteinExistence type="predicted"/>
<evidence type="ECO:0000313" key="2">
    <source>
        <dbReference type="Proteomes" id="UP000053593"/>
    </source>
</evidence>
<organism evidence="1 2">
    <name type="scientific">Collybiopsis luxurians FD-317 M1</name>
    <dbReference type="NCBI Taxonomy" id="944289"/>
    <lineage>
        <taxon>Eukaryota</taxon>
        <taxon>Fungi</taxon>
        <taxon>Dikarya</taxon>
        <taxon>Basidiomycota</taxon>
        <taxon>Agaricomycotina</taxon>
        <taxon>Agaricomycetes</taxon>
        <taxon>Agaricomycetidae</taxon>
        <taxon>Agaricales</taxon>
        <taxon>Marasmiineae</taxon>
        <taxon>Omphalotaceae</taxon>
        <taxon>Collybiopsis</taxon>
        <taxon>Collybiopsis luxurians</taxon>
    </lineage>
</organism>
<reference evidence="1 2" key="1">
    <citation type="submission" date="2014-04" db="EMBL/GenBank/DDBJ databases">
        <title>Evolutionary Origins and Diversification of the Mycorrhizal Mutualists.</title>
        <authorList>
            <consortium name="DOE Joint Genome Institute"/>
            <consortium name="Mycorrhizal Genomics Consortium"/>
            <person name="Kohler A."/>
            <person name="Kuo A."/>
            <person name="Nagy L.G."/>
            <person name="Floudas D."/>
            <person name="Copeland A."/>
            <person name="Barry K.W."/>
            <person name="Cichocki N."/>
            <person name="Veneault-Fourrey C."/>
            <person name="LaButti K."/>
            <person name="Lindquist E.A."/>
            <person name="Lipzen A."/>
            <person name="Lundell T."/>
            <person name="Morin E."/>
            <person name="Murat C."/>
            <person name="Riley R."/>
            <person name="Ohm R."/>
            <person name="Sun H."/>
            <person name="Tunlid A."/>
            <person name="Henrissat B."/>
            <person name="Grigoriev I.V."/>
            <person name="Hibbett D.S."/>
            <person name="Martin F."/>
        </authorList>
    </citation>
    <scope>NUCLEOTIDE SEQUENCE [LARGE SCALE GENOMIC DNA]</scope>
    <source>
        <strain evidence="1 2">FD-317 M1</strain>
    </source>
</reference>
<dbReference type="EMBL" id="KN834782">
    <property type="protein sequence ID" value="KIK58849.1"/>
    <property type="molecule type" value="Genomic_DNA"/>
</dbReference>
<dbReference type="HOGENOM" id="CLU_479835_0_0_1"/>
<evidence type="ECO:0000313" key="1">
    <source>
        <dbReference type="EMBL" id="KIK58849.1"/>
    </source>
</evidence>
<protein>
    <submittedName>
        <fullName evidence="1">Uncharacterized protein</fullName>
    </submittedName>
</protein>
<keyword evidence="2" id="KW-1185">Reference proteome</keyword>
<sequence length="568" mass="64143">MTLNRDHRFHLSGPHEASRPTLICYPTLASIADKAIHNAVSHSIGIEIEETDQNNMLDVQLAPAKVQLPFVPMTTADGINMELDESSPARQTPECKPAVSGLVASQPAPACLHCISATPARSIHGDNDENFDFNNPFNYEPKHYKVHSMDIKMHFYVFCSLQFLEWPPDFPKGVAPINNLIFVNVSAEKENICKSHSKKDLVSQKSVIQMWIWESDLDDWTEISYGDVHRIGPHEVALSVHRDFIPSWILTKSMKKKQRQSDLSLVDQLNSDAESYKRKRYSRRQSMDKEGQVIRQSIVKEIHNADEILKRIISTRKQFSEDIAQAEVSAWNSVVRRSSESERAGFDQIETVAARCFAVLDAFLGHSFDFRSNCAEELRNCSVSLSLQNLNSGSHQQGGTRGEAVKGCEDAGVVTEEVCRWSNLPIADNLRSNQDLFQQVSVVLNEFQKDGDRNAENVEASYREAKYKLKNHGLDLSNLSIAVEEKFGEIDIRLQKLQGQMRLGSKTKSTRISGHLANSIEEAFNLTLQLDELWVTTMAMVLLRRKKAREQSSEHAAALQRLGTMFLF</sequence>
<gene>
    <name evidence="1" type="ORF">GYMLUDRAFT_60407</name>
</gene>
<dbReference type="Proteomes" id="UP000053593">
    <property type="component" value="Unassembled WGS sequence"/>
</dbReference>